<comment type="caution">
    <text evidence="9">The sequence shown here is derived from an EMBL/GenBank/DDBJ whole genome shotgun (WGS) entry which is preliminary data.</text>
</comment>
<dbReference type="PRINTS" id="PR01703">
    <property type="entry name" value="MNSODISMTASE"/>
</dbReference>
<accession>A0A1F5PKG6</accession>
<dbReference type="InterPro" id="IPR019831">
    <property type="entry name" value="Mn/Fe_SOD_N"/>
</dbReference>
<dbReference type="AlphaFoldDB" id="A0A1F5PKG6"/>
<evidence type="ECO:0000256" key="5">
    <source>
        <dbReference type="PIRSR" id="PIRSR000349-1"/>
    </source>
</evidence>
<evidence type="ECO:0000256" key="4">
    <source>
        <dbReference type="ARBA" id="ARBA00023002"/>
    </source>
</evidence>
<evidence type="ECO:0000256" key="3">
    <source>
        <dbReference type="ARBA" id="ARBA00022723"/>
    </source>
</evidence>
<proteinExistence type="inferred from homology"/>
<dbReference type="Proteomes" id="UP000177682">
    <property type="component" value="Unassembled WGS sequence"/>
</dbReference>
<dbReference type="PANTHER" id="PTHR43595">
    <property type="entry name" value="37S RIBOSOMAL PROTEIN S26, MITOCHONDRIAL"/>
    <property type="match status" value="1"/>
</dbReference>
<feature type="binding site" evidence="5">
    <location>
        <position position="84"/>
    </location>
    <ligand>
        <name>Mn(2+)</name>
        <dbReference type="ChEBI" id="CHEBI:29035"/>
    </ligand>
</feature>
<name>A0A1F5PKG6_9BACT</name>
<comment type="function">
    <text evidence="6">Destroys radicals which are normally produced within the cells and which are toxic to biological systems.</text>
</comment>
<dbReference type="Pfam" id="PF00081">
    <property type="entry name" value="Sod_Fe_N"/>
    <property type="match status" value="1"/>
</dbReference>
<dbReference type="PROSITE" id="PS00088">
    <property type="entry name" value="SOD_MN"/>
    <property type="match status" value="1"/>
</dbReference>
<feature type="binding site" evidence="5">
    <location>
        <position position="170"/>
    </location>
    <ligand>
        <name>Mn(2+)</name>
        <dbReference type="ChEBI" id="CHEBI:29035"/>
    </ligand>
</feature>
<comment type="similarity">
    <text evidence="1 6">Belongs to the iron/manganese superoxide dismutase family.</text>
</comment>
<protein>
    <recommendedName>
        <fullName evidence="2 6">Superoxide dismutase</fullName>
        <ecNumber evidence="2 6">1.15.1.1</ecNumber>
    </recommendedName>
</protein>
<feature type="binding site" evidence="5">
    <location>
        <position position="166"/>
    </location>
    <ligand>
        <name>Mn(2+)</name>
        <dbReference type="ChEBI" id="CHEBI:29035"/>
    </ligand>
</feature>
<keyword evidence="3 5" id="KW-0479">Metal-binding</keyword>
<dbReference type="EC" id="1.15.1.1" evidence="2 6"/>
<evidence type="ECO:0000256" key="2">
    <source>
        <dbReference type="ARBA" id="ARBA00012682"/>
    </source>
</evidence>
<dbReference type="InterPro" id="IPR036314">
    <property type="entry name" value="SOD_C_sf"/>
</dbReference>
<dbReference type="InterPro" id="IPR019833">
    <property type="entry name" value="Mn/Fe_SOD_BS"/>
</dbReference>
<feature type="domain" description="Manganese/iron superoxide dismutase C-terminal" evidence="8">
    <location>
        <begin position="101"/>
        <end position="191"/>
    </location>
</feature>
<feature type="domain" description="Manganese/iron superoxide dismutase N-terminal" evidence="7">
    <location>
        <begin position="2"/>
        <end position="91"/>
    </location>
</feature>
<keyword evidence="4 6" id="KW-0560">Oxidoreductase</keyword>
<evidence type="ECO:0000313" key="10">
    <source>
        <dbReference type="Proteomes" id="UP000177682"/>
    </source>
</evidence>
<evidence type="ECO:0000313" key="9">
    <source>
        <dbReference type="EMBL" id="OGE90391.1"/>
    </source>
</evidence>
<gene>
    <name evidence="9" type="ORF">A3E29_04905</name>
</gene>
<dbReference type="Pfam" id="PF02777">
    <property type="entry name" value="Sod_Fe_C"/>
    <property type="match status" value="1"/>
</dbReference>
<evidence type="ECO:0000259" key="7">
    <source>
        <dbReference type="Pfam" id="PF00081"/>
    </source>
</evidence>
<dbReference type="InterPro" id="IPR019832">
    <property type="entry name" value="Mn/Fe_SOD_C"/>
</dbReference>
<dbReference type="FunFam" id="1.10.287.990:FF:000001">
    <property type="entry name" value="Superoxide dismutase"/>
    <property type="match status" value="1"/>
</dbReference>
<dbReference type="SUPFAM" id="SSF46609">
    <property type="entry name" value="Fe,Mn superoxide dismutase (SOD), N-terminal domain"/>
    <property type="match status" value="1"/>
</dbReference>
<comment type="catalytic activity">
    <reaction evidence="6">
        <text>2 superoxide + 2 H(+) = H2O2 + O2</text>
        <dbReference type="Rhea" id="RHEA:20696"/>
        <dbReference type="ChEBI" id="CHEBI:15378"/>
        <dbReference type="ChEBI" id="CHEBI:15379"/>
        <dbReference type="ChEBI" id="CHEBI:16240"/>
        <dbReference type="ChEBI" id="CHEBI:18421"/>
        <dbReference type="EC" id="1.15.1.1"/>
    </reaction>
</comment>
<evidence type="ECO:0000256" key="1">
    <source>
        <dbReference type="ARBA" id="ARBA00008714"/>
    </source>
</evidence>
<dbReference type="InterPro" id="IPR001189">
    <property type="entry name" value="Mn/Fe_SOD"/>
</dbReference>
<dbReference type="PIRSF" id="PIRSF000349">
    <property type="entry name" value="SODismutase"/>
    <property type="match status" value="1"/>
</dbReference>
<dbReference type="EMBL" id="MFEY01000007">
    <property type="protein sequence ID" value="OGE90391.1"/>
    <property type="molecule type" value="Genomic_DNA"/>
</dbReference>
<dbReference type="SUPFAM" id="SSF54719">
    <property type="entry name" value="Fe,Mn superoxide dismutase (SOD), C-terminal domain"/>
    <property type="match status" value="1"/>
</dbReference>
<evidence type="ECO:0000259" key="8">
    <source>
        <dbReference type="Pfam" id="PF02777"/>
    </source>
</evidence>
<dbReference type="GO" id="GO:0005737">
    <property type="term" value="C:cytoplasm"/>
    <property type="evidence" value="ECO:0007669"/>
    <property type="project" value="TreeGrafter"/>
</dbReference>
<dbReference type="InterPro" id="IPR036324">
    <property type="entry name" value="Mn/Fe_SOD_N_sf"/>
</dbReference>
<reference evidence="9 10" key="1">
    <citation type="journal article" date="2016" name="Nat. Commun.">
        <title>Thousands of microbial genomes shed light on interconnected biogeochemical processes in an aquifer system.</title>
        <authorList>
            <person name="Anantharaman K."/>
            <person name="Brown C.T."/>
            <person name="Hug L.A."/>
            <person name="Sharon I."/>
            <person name="Castelle C.J."/>
            <person name="Probst A.J."/>
            <person name="Thomas B.C."/>
            <person name="Singh A."/>
            <person name="Wilkins M.J."/>
            <person name="Karaoz U."/>
            <person name="Brodie E.L."/>
            <person name="Williams K.H."/>
            <person name="Hubbard S.S."/>
            <person name="Banfield J.F."/>
        </authorList>
    </citation>
    <scope>NUCLEOTIDE SEQUENCE [LARGE SCALE GENOMIC DNA]</scope>
</reference>
<sequence length="194" mass="22391">MKHELPKLNYGYDALEPHIDAKTMEIHYTKHHQAYVDKLNAAVEKYPDLVGRPLDELLLNLSTLKVDEADRTAIRNHGGGHFNHSLFWKYLDPANQKDELLVKEITSTFGSVDEFKKQFTDSATKLFGSGWTWLVRNGQTSKLEIKNLGMQDAPIMTGLQPLLGLDVWEHAYYLKYQNKRTDYIAAWWSVLKLI</sequence>
<dbReference type="Gene3D" id="1.10.287.990">
    <property type="entry name" value="Fe,Mn superoxide dismutase (SOD) domain"/>
    <property type="match status" value="1"/>
</dbReference>
<dbReference type="GO" id="GO:0004784">
    <property type="term" value="F:superoxide dismutase activity"/>
    <property type="evidence" value="ECO:0007669"/>
    <property type="project" value="UniProtKB-EC"/>
</dbReference>
<organism evidence="9 10">
    <name type="scientific">Candidatus Doudnabacteria bacterium RIFCSPHIGHO2_12_FULL_48_16</name>
    <dbReference type="NCBI Taxonomy" id="1817838"/>
    <lineage>
        <taxon>Bacteria</taxon>
        <taxon>Candidatus Doudnaibacteriota</taxon>
    </lineage>
</organism>
<dbReference type="Gene3D" id="3.55.40.20">
    <property type="entry name" value="Iron/manganese superoxide dismutase, C-terminal domain"/>
    <property type="match status" value="1"/>
</dbReference>
<dbReference type="GO" id="GO:0046872">
    <property type="term" value="F:metal ion binding"/>
    <property type="evidence" value="ECO:0007669"/>
    <property type="project" value="UniProtKB-KW"/>
</dbReference>
<evidence type="ECO:0000256" key="6">
    <source>
        <dbReference type="RuleBase" id="RU000414"/>
    </source>
</evidence>
<feature type="binding site" evidence="5">
    <location>
        <position position="27"/>
    </location>
    <ligand>
        <name>Mn(2+)</name>
        <dbReference type="ChEBI" id="CHEBI:29035"/>
    </ligand>
</feature>
<dbReference type="PANTHER" id="PTHR43595:SF2">
    <property type="entry name" value="SMALL RIBOSOMAL SUBUNIT PROTEIN MS42"/>
    <property type="match status" value="1"/>
</dbReference>